<dbReference type="EMBL" id="JAVRRJ010000007">
    <property type="protein sequence ID" value="KAK5082700.1"/>
    <property type="molecule type" value="Genomic_DNA"/>
</dbReference>
<name>A0AAN7SW24_9EURO</name>
<gene>
    <name evidence="8" type="ORF">LTR05_006580</name>
</gene>
<keyword evidence="5" id="KW-0862">Zinc</keyword>
<dbReference type="GO" id="GO:0016787">
    <property type="term" value="F:hydrolase activity"/>
    <property type="evidence" value="ECO:0007669"/>
    <property type="project" value="UniProtKB-KW"/>
</dbReference>
<feature type="chain" id="PRO_5043018946" description="Peptidase M20 dimerisation domain-containing protein" evidence="6">
    <location>
        <begin position="20"/>
        <end position="445"/>
    </location>
</feature>
<dbReference type="InterPro" id="IPR011650">
    <property type="entry name" value="Peptidase_M20_dimer"/>
</dbReference>
<dbReference type="Pfam" id="PF01546">
    <property type="entry name" value="Peptidase_M20"/>
    <property type="match status" value="1"/>
</dbReference>
<keyword evidence="9" id="KW-1185">Reference proteome</keyword>
<evidence type="ECO:0000313" key="9">
    <source>
        <dbReference type="Proteomes" id="UP001309876"/>
    </source>
</evidence>
<keyword evidence="6" id="KW-0732">Signal</keyword>
<dbReference type="InterPro" id="IPR036264">
    <property type="entry name" value="Bact_exopeptidase_dim_dom"/>
</dbReference>
<feature type="signal peptide" evidence="6">
    <location>
        <begin position="1"/>
        <end position="19"/>
    </location>
</feature>
<evidence type="ECO:0000256" key="1">
    <source>
        <dbReference type="ARBA" id="ARBA00001947"/>
    </source>
</evidence>
<dbReference type="SUPFAM" id="SSF55031">
    <property type="entry name" value="Bacterial exopeptidase dimerisation domain"/>
    <property type="match status" value="1"/>
</dbReference>
<comment type="cofactor">
    <cofactor evidence="1">
        <name>Zn(2+)</name>
        <dbReference type="ChEBI" id="CHEBI:29105"/>
    </cofactor>
</comment>
<dbReference type="Gene3D" id="3.40.630.10">
    <property type="entry name" value="Zn peptidases"/>
    <property type="match status" value="1"/>
</dbReference>
<reference evidence="8 9" key="1">
    <citation type="submission" date="2023-08" db="EMBL/GenBank/DDBJ databases">
        <title>Black Yeasts Isolated from many extreme environments.</title>
        <authorList>
            <person name="Coleine C."/>
            <person name="Stajich J.E."/>
            <person name="Selbmann L."/>
        </authorList>
    </citation>
    <scope>NUCLEOTIDE SEQUENCE [LARGE SCALE GENOMIC DNA]</scope>
    <source>
        <strain evidence="8 9">CCFEE 5910</strain>
    </source>
</reference>
<dbReference type="SUPFAM" id="SSF53187">
    <property type="entry name" value="Zn-dependent exopeptidases"/>
    <property type="match status" value="1"/>
</dbReference>
<dbReference type="Proteomes" id="UP001309876">
    <property type="component" value="Unassembled WGS sequence"/>
</dbReference>
<dbReference type="Pfam" id="PF07687">
    <property type="entry name" value="M20_dimer"/>
    <property type="match status" value="1"/>
</dbReference>
<protein>
    <recommendedName>
        <fullName evidence="7">Peptidase M20 dimerisation domain-containing protein</fullName>
    </recommendedName>
</protein>
<evidence type="ECO:0000256" key="4">
    <source>
        <dbReference type="ARBA" id="ARBA00022801"/>
    </source>
</evidence>
<dbReference type="InterPro" id="IPR001261">
    <property type="entry name" value="ArgE/DapE_CS"/>
</dbReference>
<dbReference type="CDD" id="cd05652">
    <property type="entry name" value="M20_ArgE_DapE-like_fungal"/>
    <property type="match status" value="1"/>
</dbReference>
<dbReference type="InterPro" id="IPR002933">
    <property type="entry name" value="Peptidase_M20"/>
</dbReference>
<proteinExistence type="inferred from homology"/>
<keyword evidence="3" id="KW-0479">Metal-binding</keyword>
<evidence type="ECO:0000256" key="6">
    <source>
        <dbReference type="SAM" id="SignalP"/>
    </source>
</evidence>
<evidence type="ECO:0000313" key="8">
    <source>
        <dbReference type="EMBL" id="KAK5082700.1"/>
    </source>
</evidence>
<sequence>MYIFSSFLPSLLLLNSAASAYLAGTKEFIRSQQAIAEIPASRSSRNDLSSVISESPLLSLHRALVEVPSISGDELAVGKLVVSTLKAHDFIITTQEVPDPDNSTAKRWNIYATPDPKKYSKRSIGSESRVKPSSPKVLLSSHIDTVPPFIPYKLSRTKNSSSRDDVLISGRGTVDDKACVAAQIIATLNLLSSSSTDFHASDIALLFVVSEETNGYGMKHFSNSTLYDSIKDSLSAIIFGEPTEGKLASGHKGISMAHLVARGKAAHSGYPWLGRSANSMIIPALMVLDKLGDLLPEEGGLPRSKKYGNSTVNVGYISGGVAANVVPAHAEAKVAFRLAGGTPESVKKTILNAIKGADPKGELEVDIFQGYGPVPLDTDVDGFESIVVNYGTDVPNLEAKDGVKRYLYGPGSILVAHGDDEGLTVGDMEAAVKDYEKLVKHALTL</sequence>
<dbReference type="PROSITE" id="PS00758">
    <property type="entry name" value="ARGE_DAPE_CPG2_1"/>
    <property type="match status" value="1"/>
</dbReference>
<keyword evidence="4" id="KW-0378">Hydrolase</keyword>
<evidence type="ECO:0000256" key="3">
    <source>
        <dbReference type="ARBA" id="ARBA00022723"/>
    </source>
</evidence>
<evidence type="ECO:0000256" key="2">
    <source>
        <dbReference type="ARBA" id="ARBA00006247"/>
    </source>
</evidence>
<accession>A0AAN7SW24</accession>
<dbReference type="PANTHER" id="PTHR43808:SF8">
    <property type="entry name" value="PEPTIDASE M20 DIMERISATION DOMAIN-CONTAINING PROTEIN"/>
    <property type="match status" value="1"/>
</dbReference>
<evidence type="ECO:0000259" key="7">
    <source>
        <dbReference type="Pfam" id="PF07687"/>
    </source>
</evidence>
<dbReference type="Gene3D" id="3.30.70.360">
    <property type="match status" value="1"/>
</dbReference>
<dbReference type="PANTHER" id="PTHR43808">
    <property type="entry name" value="ACETYLORNITHINE DEACETYLASE"/>
    <property type="match status" value="1"/>
</dbReference>
<dbReference type="InterPro" id="IPR050072">
    <property type="entry name" value="Peptidase_M20A"/>
</dbReference>
<organism evidence="8 9">
    <name type="scientific">Lithohypha guttulata</name>
    <dbReference type="NCBI Taxonomy" id="1690604"/>
    <lineage>
        <taxon>Eukaryota</taxon>
        <taxon>Fungi</taxon>
        <taxon>Dikarya</taxon>
        <taxon>Ascomycota</taxon>
        <taxon>Pezizomycotina</taxon>
        <taxon>Eurotiomycetes</taxon>
        <taxon>Chaetothyriomycetidae</taxon>
        <taxon>Chaetothyriales</taxon>
        <taxon>Trichomeriaceae</taxon>
        <taxon>Lithohypha</taxon>
    </lineage>
</organism>
<evidence type="ECO:0000256" key="5">
    <source>
        <dbReference type="ARBA" id="ARBA00022833"/>
    </source>
</evidence>
<comment type="similarity">
    <text evidence="2">Belongs to the peptidase M20A family.</text>
</comment>
<comment type="caution">
    <text evidence="8">The sequence shown here is derived from an EMBL/GenBank/DDBJ whole genome shotgun (WGS) entry which is preliminary data.</text>
</comment>
<feature type="domain" description="Peptidase M20 dimerisation" evidence="7">
    <location>
        <begin position="250"/>
        <end position="361"/>
    </location>
</feature>
<dbReference type="AlphaFoldDB" id="A0AAN7SW24"/>
<dbReference type="GO" id="GO:0046872">
    <property type="term" value="F:metal ion binding"/>
    <property type="evidence" value="ECO:0007669"/>
    <property type="project" value="UniProtKB-KW"/>
</dbReference>